<protein>
    <submittedName>
        <fullName evidence="1">Putative transposase/invertase (TIGR01784 family)</fullName>
    </submittedName>
</protein>
<organism evidence="1 2">
    <name type="scientific">Hallerella succinigenes</name>
    <dbReference type="NCBI Taxonomy" id="1896222"/>
    <lineage>
        <taxon>Bacteria</taxon>
        <taxon>Pseudomonadati</taxon>
        <taxon>Fibrobacterota</taxon>
        <taxon>Fibrobacteria</taxon>
        <taxon>Fibrobacterales</taxon>
        <taxon>Fibrobacteraceae</taxon>
        <taxon>Hallerella</taxon>
    </lineage>
</organism>
<accession>A0A2M9A994</accession>
<dbReference type="AlphaFoldDB" id="A0A2M9A994"/>
<evidence type="ECO:0000313" key="1">
    <source>
        <dbReference type="EMBL" id="PJJ42193.1"/>
    </source>
</evidence>
<name>A0A2M9A994_9BACT</name>
<dbReference type="Pfam" id="PF12784">
    <property type="entry name" value="PDDEXK_2"/>
    <property type="match status" value="1"/>
</dbReference>
<dbReference type="InterPro" id="IPR010106">
    <property type="entry name" value="RpnA"/>
</dbReference>
<dbReference type="PANTHER" id="PTHR41317:SF1">
    <property type="entry name" value="PD-(D_E)XK NUCLEASE FAMILY TRANSPOSASE"/>
    <property type="match status" value="1"/>
</dbReference>
<keyword evidence="2" id="KW-1185">Reference proteome</keyword>
<evidence type="ECO:0000313" key="2">
    <source>
        <dbReference type="Proteomes" id="UP000231134"/>
    </source>
</evidence>
<dbReference type="Proteomes" id="UP000231134">
    <property type="component" value="Unassembled WGS sequence"/>
</dbReference>
<sequence length="326" mass="37071">MKQEKPIKQKRKNPIPEQLQGQIYMDPKYDTAFKELFDSKEALKDFLDGVLELEGDEKIKNLSFSFDKTISMYSAQSKKVILDIFATTGSGRFLDIEMQKAEHDYLIDRAVLYKAFLIIKGKQEMDRSEEFLALPKDARKSKRYELPETISIWICDFDLPASKGEYIDEWALYNRNSLKSGILTPIFNKNRYIMISLPNFKKSIGEVNGTMDAWLYLLNHAGDGKELPRFGNKVLGSALERIRIENANDELLTRQAKDMITQDEIDTRLAGGMIRAKAQGLAEGRAEGLAEGRAQSLSEALDILQGMNLTPEQISIFKAKLEAKQP</sequence>
<gene>
    <name evidence="1" type="ORF">BGX16_2211</name>
</gene>
<dbReference type="RefSeq" id="WP_100426072.1">
    <property type="nucleotide sequence ID" value="NZ_PGEX01000001.1"/>
</dbReference>
<dbReference type="NCBIfam" id="TIGR01784">
    <property type="entry name" value="T_den_put_tspse"/>
    <property type="match status" value="1"/>
</dbReference>
<comment type="caution">
    <text evidence="1">The sequence shown here is derived from an EMBL/GenBank/DDBJ whole genome shotgun (WGS) entry which is preliminary data.</text>
</comment>
<dbReference type="EMBL" id="PGEX01000001">
    <property type="protein sequence ID" value="PJJ42193.1"/>
    <property type="molecule type" value="Genomic_DNA"/>
</dbReference>
<dbReference type="OrthoDB" id="9812287at2"/>
<reference evidence="1 2" key="1">
    <citation type="submission" date="2017-11" db="EMBL/GenBank/DDBJ databases">
        <title>Animal gut microbial communities from fecal samples from Wisconsin, USA.</title>
        <authorList>
            <person name="Neumann A."/>
        </authorList>
    </citation>
    <scope>NUCLEOTIDE SEQUENCE [LARGE SCALE GENOMIC DNA]</scope>
    <source>
        <strain evidence="1 2">UWS3</strain>
    </source>
</reference>
<proteinExistence type="predicted"/>
<dbReference type="PANTHER" id="PTHR41317">
    <property type="entry name" value="PD-(D_E)XK NUCLEASE FAMILY TRANSPOSASE"/>
    <property type="match status" value="1"/>
</dbReference>